<reference evidence="11" key="1">
    <citation type="submission" date="2025-08" db="UniProtKB">
        <authorList>
            <consortium name="Ensembl"/>
        </authorList>
    </citation>
    <scope>IDENTIFICATION</scope>
</reference>
<dbReference type="Gene3D" id="1.10.8.60">
    <property type="match status" value="1"/>
</dbReference>
<dbReference type="GO" id="GO:0034982">
    <property type="term" value="P:mitochondrial protein processing"/>
    <property type="evidence" value="ECO:0007669"/>
    <property type="project" value="TreeGrafter"/>
</dbReference>
<evidence type="ECO:0000256" key="2">
    <source>
        <dbReference type="ARBA" id="ARBA00010550"/>
    </source>
</evidence>
<dbReference type="AlphaFoldDB" id="A0A3B5MM60"/>
<comment type="similarity">
    <text evidence="2">In the N-terminal section; belongs to the AAA ATPase family.</text>
</comment>
<evidence type="ECO:0000256" key="7">
    <source>
        <dbReference type="ARBA" id="ARBA00023049"/>
    </source>
</evidence>
<dbReference type="GeneTree" id="ENSGT00940000160625"/>
<keyword evidence="3" id="KW-0479">Metal-binding</keyword>
<dbReference type="Proteomes" id="UP000261380">
    <property type="component" value="Unplaced"/>
</dbReference>
<keyword evidence="4 8" id="KW-0547">Nucleotide-binding</keyword>
<dbReference type="GO" id="GO:0016887">
    <property type="term" value="F:ATP hydrolysis activity"/>
    <property type="evidence" value="ECO:0007669"/>
    <property type="project" value="InterPro"/>
</dbReference>
<protein>
    <recommendedName>
        <fullName evidence="10">AAA+ ATPase domain-containing protein</fullName>
    </recommendedName>
</protein>
<dbReference type="SMART" id="SM00382">
    <property type="entry name" value="AAA"/>
    <property type="match status" value="1"/>
</dbReference>
<dbReference type="InterPro" id="IPR027417">
    <property type="entry name" value="P-loop_NTPase"/>
</dbReference>
<dbReference type="GO" id="GO:0046872">
    <property type="term" value="F:metal ion binding"/>
    <property type="evidence" value="ECO:0007669"/>
    <property type="project" value="UniProtKB-KW"/>
</dbReference>
<dbReference type="InterPro" id="IPR003959">
    <property type="entry name" value="ATPase_AAA_core"/>
</dbReference>
<dbReference type="InterPro" id="IPR050928">
    <property type="entry name" value="ATP-dep_Zn_Metalloprotease"/>
</dbReference>
<dbReference type="Pfam" id="PF00004">
    <property type="entry name" value="AAA"/>
    <property type="match status" value="1"/>
</dbReference>
<keyword evidence="12" id="KW-1185">Reference proteome</keyword>
<feature type="chain" id="PRO_5017368909" description="AAA+ ATPase domain-containing protein" evidence="9">
    <location>
        <begin position="23"/>
        <end position="287"/>
    </location>
</feature>
<evidence type="ECO:0000256" key="1">
    <source>
        <dbReference type="ARBA" id="ARBA00001947"/>
    </source>
</evidence>
<evidence type="ECO:0000256" key="4">
    <source>
        <dbReference type="ARBA" id="ARBA00022741"/>
    </source>
</evidence>
<evidence type="ECO:0000256" key="6">
    <source>
        <dbReference type="ARBA" id="ARBA00022840"/>
    </source>
</evidence>
<proteinExistence type="inferred from homology"/>
<comment type="cofactor">
    <cofactor evidence="1">
        <name>Zn(2+)</name>
        <dbReference type="ChEBI" id="CHEBI:29105"/>
    </cofactor>
</comment>
<evidence type="ECO:0000256" key="3">
    <source>
        <dbReference type="ARBA" id="ARBA00022723"/>
    </source>
</evidence>
<keyword evidence="9" id="KW-0732">Signal</keyword>
<dbReference type="InterPro" id="IPR041569">
    <property type="entry name" value="AAA_lid_3"/>
</dbReference>
<dbReference type="FunFam" id="1.10.8.60:FF:000019">
    <property type="entry name" value="AFG3-like AAA ATPase 2"/>
    <property type="match status" value="1"/>
</dbReference>
<keyword evidence="5" id="KW-0862">Zinc</keyword>
<dbReference type="FunFam" id="3.40.50.300:FF:002568">
    <property type="entry name" value="Cell division protein (FtsH)"/>
    <property type="match status" value="1"/>
</dbReference>
<evidence type="ECO:0000313" key="11">
    <source>
        <dbReference type="Ensembl" id="ENSXCOP00000022231.1"/>
    </source>
</evidence>
<dbReference type="CDD" id="cd19501">
    <property type="entry name" value="RecA-like_FtsH"/>
    <property type="match status" value="1"/>
</dbReference>
<sequence length="287" mass="30950">MLPTALIIGFLLFMLRRGPAGGGRPGRGIGGLFSVSETTAKILKDEIDVKFKDVAGCEEAKLEIMEFVNFLKNPKQYQDLGAKIPKGAILTGPPGTGKTLLAKATAGEANVPFITVNGSEFLEMFNAPCILFIDEIDAVGRKRGRGNFGGQSEQENTLNQLLVEMDGFNTATNVVVLAGTNRPDILDPALLRPGRFDRQIYIGERATWRLIISTDLDKDALAKKMAALTPGFSGADIANVCNEAALIAARHLSDTINQKHFEQAIERVIGGETRTEPAQCQVLVPVL</sequence>
<dbReference type="PANTHER" id="PTHR43655:SF9">
    <property type="entry name" value="AFG3-LIKE PROTEIN 2"/>
    <property type="match status" value="1"/>
</dbReference>
<comment type="similarity">
    <text evidence="8">Belongs to the AAA ATPase family.</text>
</comment>
<evidence type="ECO:0000259" key="10">
    <source>
        <dbReference type="SMART" id="SM00382"/>
    </source>
</evidence>
<dbReference type="GO" id="GO:0005524">
    <property type="term" value="F:ATP binding"/>
    <property type="evidence" value="ECO:0007669"/>
    <property type="project" value="UniProtKB-KW"/>
</dbReference>
<feature type="signal peptide" evidence="9">
    <location>
        <begin position="1"/>
        <end position="22"/>
    </location>
</feature>
<dbReference type="PANTHER" id="PTHR43655">
    <property type="entry name" value="ATP-DEPENDENT PROTEASE"/>
    <property type="match status" value="1"/>
</dbReference>
<evidence type="ECO:0000256" key="5">
    <source>
        <dbReference type="ARBA" id="ARBA00022833"/>
    </source>
</evidence>
<keyword evidence="6 8" id="KW-0067">ATP-binding</keyword>
<dbReference type="SUPFAM" id="SSF52540">
    <property type="entry name" value="P-loop containing nucleoside triphosphate hydrolases"/>
    <property type="match status" value="1"/>
</dbReference>
<keyword evidence="7" id="KW-0378">Hydrolase</keyword>
<evidence type="ECO:0000256" key="9">
    <source>
        <dbReference type="SAM" id="SignalP"/>
    </source>
</evidence>
<dbReference type="STRING" id="32473.ENSXCOP00000022231"/>
<accession>A0A3B5MM60</accession>
<feature type="domain" description="AAA+ ATPase" evidence="10">
    <location>
        <begin position="84"/>
        <end position="207"/>
    </location>
</feature>
<dbReference type="InterPro" id="IPR003593">
    <property type="entry name" value="AAA+_ATPase"/>
</dbReference>
<reference evidence="11" key="2">
    <citation type="submission" date="2025-09" db="UniProtKB">
        <authorList>
            <consortium name="Ensembl"/>
        </authorList>
    </citation>
    <scope>IDENTIFICATION</scope>
</reference>
<name>A0A3B5MM60_9TELE</name>
<evidence type="ECO:0000313" key="12">
    <source>
        <dbReference type="Proteomes" id="UP000261380"/>
    </source>
</evidence>
<dbReference type="GO" id="GO:0005745">
    <property type="term" value="C:m-AAA complex"/>
    <property type="evidence" value="ECO:0007669"/>
    <property type="project" value="TreeGrafter"/>
</dbReference>
<evidence type="ECO:0000256" key="8">
    <source>
        <dbReference type="RuleBase" id="RU003651"/>
    </source>
</evidence>
<keyword evidence="7" id="KW-0645">Protease</keyword>
<dbReference type="Pfam" id="PF17862">
    <property type="entry name" value="AAA_lid_3"/>
    <property type="match status" value="1"/>
</dbReference>
<organism evidence="11 12">
    <name type="scientific">Xiphophorus couchianus</name>
    <name type="common">Monterrey platyfish</name>
    <dbReference type="NCBI Taxonomy" id="32473"/>
    <lineage>
        <taxon>Eukaryota</taxon>
        <taxon>Metazoa</taxon>
        <taxon>Chordata</taxon>
        <taxon>Craniata</taxon>
        <taxon>Vertebrata</taxon>
        <taxon>Euteleostomi</taxon>
        <taxon>Actinopterygii</taxon>
        <taxon>Neopterygii</taxon>
        <taxon>Teleostei</taxon>
        <taxon>Neoteleostei</taxon>
        <taxon>Acanthomorphata</taxon>
        <taxon>Ovalentaria</taxon>
        <taxon>Atherinomorphae</taxon>
        <taxon>Cyprinodontiformes</taxon>
        <taxon>Poeciliidae</taxon>
        <taxon>Poeciliinae</taxon>
        <taxon>Xiphophorus</taxon>
    </lineage>
</organism>
<keyword evidence="7" id="KW-0482">Metalloprotease</keyword>
<dbReference type="PROSITE" id="PS00674">
    <property type="entry name" value="AAA"/>
    <property type="match status" value="1"/>
</dbReference>
<dbReference type="GO" id="GO:0008237">
    <property type="term" value="F:metallopeptidase activity"/>
    <property type="evidence" value="ECO:0007669"/>
    <property type="project" value="UniProtKB-KW"/>
</dbReference>
<dbReference type="InterPro" id="IPR003960">
    <property type="entry name" value="ATPase_AAA_CS"/>
</dbReference>
<dbReference type="Gene3D" id="3.40.50.300">
    <property type="entry name" value="P-loop containing nucleotide triphosphate hydrolases"/>
    <property type="match status" value="1"/>
</dbReference>
<dbReference type="Ensembl" id="ENSXCOT00000022500.1">
    <property type="protein sequence ID" value="ENSXCOP00000022231.1"/>
    <property type="gene ID" value="ENSXCOG00000016601.1"/>
</dbReference>